<dbReference type="GO" id="GO:0005524">
    <property type="term" value="F:ATP binding"/>
    <property type="evidence" value="ECO:0007669"/>
    <property type="project" value="UniProtKB-KW"/>
</dbReference>
<evidence type="ECO:0000256" key="1">
    <source>
        <dbReference type="ARBA" id="ARBA00008894"/>
    </source>
</evidence>
<dbReference type="Proteomes" id="UP001168098">
    <property type="component" value="Unassembled WGS sequence"/>
</dbReference>
<feature type="domain" description="Disease resistance R13L4/SHOC-2-like LRR" evidence="9">
    <location>
        <begin position="553"/>
        <end position="668"/>
    </location>
</feature>
<dbReference type="InterPro" id="IPR002182">
    <property type="entry name" value="NB-ARC"/>
</dbReference>
<keyword evidence="6" id="KW-0067">ATP-binding</keyword>
<keyword evidence="5" id="KW-0611">Plant defense</keyword>
<dbReference type="Pfam" id="PF00931">
    <property type="entry name" value="NB-ARC"/>
    <property type="match status" value="1"/>
</dbReference>
<dbReference type="Pfam" id="PF23247">
    <property type="entry name" value="LRR_RPS2"/>
    <property type="match status" value="1"/>
</dbReference>
<keyword evidence="11" id="KW-1185">Reference proteome</keyword>
<dbReference type="InterPro" id="IPR050905">
    <property type="entry name" value="Plant_NBS-LRR"/>
</dbReference>
<name>A0AA39DKG7_VITRO</name>
<evidence type="ECO:0000256" key="5">
    <source>
        <dbReference type="ARBA" id="ARBA00022821"/>
    </source>
</evidence>
<dbReference type="PANTHER" id="PTHR33463:SF179">
    <property type="entry name" value="NB-ARC DOMAIN-CONTAINING PROTEIN"/>
    <property type="match status" value="1"/>
</dbReference>
<dbReference type="EMBL" id="JARBHA010000012">
    <property type="protein sequence ID" value="KAJ9687656.1"/>
    <property type="molecule type" value="Genomic_DNA"/>
</dbReference>
<protein>
    <recommendedName>
        <fullName evidence="12">Disease resistance protein</fullName>
    </recommendedName>
</protein>
<dbReference type="InterPro" id="IPR057135">
    <property type="entry name" value="At4g27190-like_LRR"/>
</dbReference>
<dbReference type="Gene3D" id="3.80.10.10">
    <property type="entry name" value="Ribonuclease Inhibitor"/>
    <property type="match status" value="2"/>
</dbReference>
<evidence type="ECO:0000256" key="3">
    <source>
        <dbReference type="ARBA" id="ARBA00022737"/>
    </source>
</evidence>
<dbReference type="AlphaFoldDB" id="A0AA39DKG7"/>
<dbReference type="Gene3D" id="1.10.8.430">
    <property type="entry name" value="Helical domain of apoptotic protease-activating factors"/>
    <property type="match status" value="1"/>
</dbReference>
<dbReference type="SMART" id="SM00369">
    <property type="entry name" value="LRR_TYP"/>
    <property type="match status" value="2"/>
</dbReference>
<evidence type="ECO:0000259" key="8">
    <source>
        <dbReference type="Pfam" id="PF23247"/>
    </source>
</evidence>
<dbReference type="GO" id="GO:0043531">
    <property type="term" value="F:ADP binding"/>
    <property type="evidence" value="ECO:0007669"/>
    <property type="project" value="InterPro"/>
</dbReference>
<dbReference type="GO" id="GO:0006952">
    <property type="term" value="P:defense response"/>
    <property type="evidence" value="ECO:0007669"/>
    <property type="project" value="UniProtKB-KW"/>
</dbReference>
<dbReference type="InterPro" id="IPR055414">
    <property type="entry name" value="LRR_R13L4/SHOC2-like"/>
</dbReference>
<reference evidence="10 11" key="1">
    <citation type="journal article" date="2023" name="BMC Biotechnol.">
        <title>Vitis rotundifolia cv Carlos genome sequencing.</title>
        <authorList>
            <person name="Huff M."/>
            <person name="Hulse-Kemp A."/>
            <person name="Scheffler B."/>
            <person name="Youngblood R."/>
            <person name="Simpson S."/>
            <person name="Babiker E."/>
            <person name="Staton M."/>
        </authorList>
    </citation>
    <scope>NUCLEOTIDE SEQUENCE [LARGE SCALE GENOMIC DNA]</scope>
    <source>
        <tissue evidence="10">Leaf</tissue>
    </source>
</reference>
<evidence type="ECO:0000313" key="11">
    <source>
        <dbReference type="Proteomes" id="UP001168098"/>
    </source>
</evidence>
<evidence type="ECO:0008006" key="12">
    <source>
        <dbReference type="Google" id="ProtNLM"/>
    </source>
</evidence>
<keyword evidence="3" id="KW-0677">Repeat</keyword>
<dbReference type="SUPFAM" id="SSF52540">
    <property type="entry name" value="P-loop containing nucleoside triphosphate hydrolases"/>
    <property type="match status" value="1"/>
</dbReference>
<dbReference type="PANTHER" id="PTHR33463">
    <property type="entry name" value="NB-ARC DOMAIN-CONTAINING PROTEIN-RELATED"/>
    <property type="match status" value="1"/>
</dbReference>
<organism evidence="10 11">
    <name type="scientific">Vitis rotundifolia</name>
    <name type="common">Muscadine grape</name>
    <dbReference type="NCBI Taxonomy" id="103349"/>
    <lineage>
        <taxon>Eukaryota</taxon>
        <taxon>Viridiplantae</taxon>
        <taxon>Streptophyta</taxon>
        <taxon>Embryophyta</taxon>
        <taxon>Tracheophyta</taxon>
        <taxon>Spermatophyta</taxon>
        <taxon>Magnoliopsida</taxon>
        <taxon>eudicotyledons</taxon>
        <taxon>Gunneridae</taxon>
        <taxon>Pentapetalae</taxon>
        <taxon>rosids</taxon>
        <taxon>Vitales</taxon>
        <taxon>Vitaceae</taxon>
        <taxon>Viteae</taxon>
        <taxon>Vitis</taxon>
    </lineage>
</organism>
<evidence type="ECO:0000259" key="9">
    <source>
        <dbReference type="Pfam" id="PF23598"/>
    </source>
</evidence>
<dbReference type="Pfam" id="PF23598">
    <property type="entry name" value="LRR_14"/>
    <property type="match status" value="1"/>
</dbReference>
<feature type="domain" description="Disease resistance protein At4g27190-like leucine-rich repeats" evidence="8">
    <location>
        <begin position="758"/>
        <end position="863"/>
    </location>
</feature>
<dbReference type="InterPro" id="IPR042197">
    <property type="entry name" value="Apaf_helical"/>
</dbReference>
<dbReference type="SUPFAM" id="SSF52058">
    <property type="entry name" value="L domain-like"/>
    <property type="match status" value="1"/>
</dbReference>
<gene>
    <name evidence="10" type="ORF">PVL29_016227</name>
</gene>
<keyword evidence="2" id="KW-0433">Leucine-rich repeat</keyword>
<proteinExistence type="inferred from homology"/>
<evidence type="ECO:0000256" key="4">
    <source>
        <dbReference type="ARBA" id="ARBA00022741"/>
    </source>
</evidence>
<dbReference type="InterPro" id="IPR003591">
    <property type="entry name" value="Leu-rich_rpt_typical-subtyp"/>
</dbReference>
<feature type="domain" description="NB-ARC" evidence="7">
    <location>
        <begin position="194"/>
        <end position="313"/>
    </location>
</feature>
<comment type="similarity">
    <text evidence="1">Belongs to the disease resistance NB-LRR family.</text>
</comment>
<evidence type="ECO:0000256" key="6">
    <source>
        <dbReference type="ARBA" id="ARBA00022840"/>
    </source>
</evidence>
<sequence>MDYQLIKQKGEDLNRKKDLLCLILSYPMNMVNKGRHEGWIRDVLQINRKVREMEKMLPKERKMTPVDTSKMYSEIITLLDHSMDDIEAYVPPEVINKMCKKSLAVDTTATIHTKETRSDSKVEQGKRGTIHRHSLVKQGEEASAQHGNIIFVPEKICNLAVDFAINQISRDIENPEVLRIGICGRDAIRVTSQLKNLPQIRKMFNVVVQVRASSYSTIADIEKHIAAQSGNSTLSRHEVDKLLRGTNFLIIVDYIHESINMSHVGTNWWNSKNTQKIVSTTRLQKAHRRMTVDLEIRMEDHLLSWKLFCMNVGKVVRSSHIQGVAVDVVERCCGHLLAIVLMGRALKEVNDVSIWKHASHTLCVCPTSQMKDSILFNALAFICEQLGFKTNFVKHCALNMDKEGMDKVHLIQRWIKDGLIGTAGEGEVIVEDLLKAFLLESSQNGVSVLMRDEIREELGNLFGPKLNPPVLNLGGQGLTMPPNDEAWEEAGEIRLMNNELFELPDSPNCPQLRVLLLQANPFLTVIPHLFFEHMTSLQILDLSHTRIKFLPKSLFKLFKLRNFFLRGCELFMKVPPEVGELSNLEVLDFEGTEIISLPMDVGKQDKDKRKNNRSTTIIPHNVIGKLLQLEELSIDVNPDDERWNGTVKNIIKEVCSLKELKVLKLYLPEIVVLNDFIWNEIPFLSLSRFSFIVGGHLKRIVSRLPRETTFEFKKQKRCLKYVNGEDIPVEIKEVLQHATALFLDRHLTLTKLSEFGIENMKKLEVCVLGECKEIQTLVDGAEINKQEDNARDVNEDTVLGSLQYLSIHYMKNLRSFWKGPVQKGCLSSLKSLALHTCPQLTTIFTLDLLENLNILEELVIENCPKINSLVTHELPAEEIQLCSTEHLPKLKKISLHYMHELVSISSGLRIAPKVEWMSFYGCPNLKTLSPMDVSSSNLKGIIGEVDWWNELTGNVQPENLDSIFVPVEGATELMNQLQKLVISFSTEAREKPSQHSGIQPYEILNPQFPTAKGESIHLNEVAAEALRIKIGYSEGLNLLSSFPSALKYIYRVKNYFDLIKRWMKDGFIRTLSEGEDTVQDLLNAFLLGSFGNGDSVQMRDEICKELINLFKTKINPIFFLELDGN</sequence>
<evidence type="ECO:0000259" key="7">
    <source>
        <dbReference type="Pfam" id="PF00931"/>
    </source>
</evidence>
<accession>A0AA39DKG7</accession>
<keyword evidence="4" id="KW-0547">Nucleotide-binding</keyword>
<evidence type="ECO:0000313" key="10">
    <source>
        <dbReference type="EMBL" id="KAJ9687656.1"/>
    </source>
</evidence>
<evidence type="ECO:0000256" key="2">
    <source>
        <dbReference type="ARBA" id="ARBA00022614"/>
    </source>
</evidence>
<comment type="caution">
    <text evidence="10">The sequence shown here is derived from an EMBL/GenBank/DDBJ whole genome shotgun (WGS) entry which is preliminary data.</text>
</comment>
<dbReference type="InterPro" id="IPR032675">
    <property type="entry name" value="LRR_dom_sf"/>
</dbReference>
<dbReference type="InterPro" id="IPR027417">
    <property type="entry name" value="P-loop_NTPase"/>
</dbReference>